<dbReference type="SUPFAM" id="SSF51366">
    <property type="entry name" value="Ribulose-phoshate binding barrel"/>
    <property type="match status" value="1"/>
</dbReference>
<keyword evidence="8 9" id="KW-0413">Isomerase</keyword>
<evidence type="ECO:0000313" key="12">
    <source>
        <dbReference type="Proteomes" id="UP000054010"/>
    </source>
</evidence>
<dbReference type="eggNOG" id="COG0135">
    <property type="taxonomic scope" value="Bacteria"/>
</dbReference>
<evidence type="ECO:0000256" key="2">
    <source>
        <dbReference type="ARBA" id="ARBA00004664"/>
    </source>
</evidence>
<dbReference type="InterPro" id="IPR011060">
    <property type="entry name" value="RibuloseP-bd_barrel"/>
</dbReference>
<keyword evidence="7 9" id="KW-0057">Aromatic amino acid biosynthesis</keyword>
<evidence type="ECO:0000256" key="3">
    <source>
        <dbReference type="ARBA" id="ARBA00012572"/>
    </source>
</evidence>
<dbReference type="EC" id="5.3.1.24" evidence="3 9"/>
<dbReference type="HOGENOM" id="CLU_076364_1_0_0"/>
<evidence type="ECO:0000256" key="1">
    <source>
        <dbReference type="ARBA" id="ARBA00001164"/>
    </source>
</evidence>
<dbReference type="Proteomes" id="UP000054010">
    <property type="component" value="Unassembled WGS sequence"/>
</dbReference>
<dbReference type="Pfam" id="PF00697">
    <property type="entry name" value="PRAI"/>
    <property type="match status" value="1"/>
</dbReference>
<organism evidence="11 12">
    <name type="scientific">Oscillochloris trichoides DG-6</name>
    <dbReference type="NCBI Taxonomy" id="765420"/>
    <lineage>
        <taxon>Bacteria</taxon>
        <taxon>Bacillati</taxon>
        <taxon>Chloroflexota</taxon>
        <taxon>Chloroflexia</taxon>
        <taxon>Chloroflexales</taxon>
        <taxon>Chloroflexineae</taxon>
        <taxon>Oscillochloridaceae</taxon>
        <taxon>Oscillochloris</taxon>
    </lineage>
</organism>
<evidence type="ECO:0000256" key="8">
    <source>
        <dbReference type="ARBA" id="ARBA00023235"/>
    </source>
</evidence>
<keyword evidence="5 9" id="KW-0028">Amino-acid biosynthesis</keyword>
<accession>E1IAL5</accession>
<proteinExistence type="inferred from homology"/>
<reference evidence="11 12" key="1">
    <citation type="journal article" date="2011" name="J. Bacteriol.">
        <title>Draft genome sequence of the anoxygenic filamentous phototrophic bacterium Oscillochloris trichoides subsp. DG-6.</title>
        <authorList>
            <person name="Kuznetsov B.B."/>
            <person name="Ivanovsky R.N."/>
            <person name="Keppen O.I."/>
            <person name="Sukhacheva M.V."/>
            <person name="Bumazhkin B.K."/>
            <person name="Patutina E.O."/>
            <person name="Beletsky A.V."/>
            <person name="Mardanov A.V."/>
            <person name="Baslerov R.V."/>
            <person name="Panteleeva A.N."/>
            <person name="Kolganova T.V."/>
            <person name="Ravin N.V."/>
            <person name="Skryabin K.G."/>
        </authorList>
    </citation>
    <scope>NUCLEOTIDE SEQUENCE [LARGE SCALE GENOMIC DNA]</scope>
    <source>
        <strain evidence="11 12">DG-6</strain>
    </source>
</reference>
<dbReference type="InterPro" id="IPR013785">
    <property type="entry name" value="Aldolase_TIM"/>
</dbReference>
<comment type="similarity">
    <text evidence="9">Belongs to the TrpF family.</text>
</comment>
<dbReference type="PANTHER" id="PTHR42894">
    <property type="entry name" value="N-(5'-PHOSPHORIBOSYL)ANTHRANILATE ISOMERASE"/>
    <property type="match status" value="1"/>
</dbReference>
<evidence type="ECO:0000256" key="7">
    <source>
        <dbReference type="ARBA" id="ARBA00023141"/>
    </source>
</evidence>
<dbReference type="Gene3D" id="3.20.20.70">
    <property type="entry name" value="Aldolase class I"/>
    <property type="match status" value="1"/>
</dbReference>
<comment type="caution">
    <text evidence="11">The sequence shown here is derived from an EMBL/GenBank/DDBJ whole genome shotgun (WGS) entry which is preliminary data.</text>
</comment>
<dbReference type="STRING" id="765420.OSCT_0366"/>
<comment type="pathway">
    <text evidence="2 9">Amino-acid biosynthesis; L-tryptophan biosynthesis; L-tryptophan from chorismate: step 3/5.</text>
</comment>
<comment type="catalytic activity">
    <reaction evidence="1 9">
        <text>N-(5-phospho-beta-D-ribosyl)anthranilate = 1-(2-carboxyphenylamino)-1-deoxy-D-ribulose 5-phosphate</text>
        <dbReference type="Rhea" id="RHEA:21540"/>
        <dbReference type="ChEBI" id="CHEBI:18277"/>
        <dbReference type="ChEBI" id="CHEBI:58613"/>
        <dbReference type="EC" id="5.3.1.24"/>
    </reaction>
</comment>
<dbReference type="AlphaFoldDB" id="E1IAL5"/>
<gene>
    <name evidence="9" type="primary">trpF</name>
    <name evidence="11" type="ORF">OSCT_0366</name>
</gene>
<feature type="domain" description="N-(5'phosphoribosyl) anthranilate isomerase (PRAI)" evidence="10">
    <location>
        <begin position="3"/>
        <end position="198"/>
    </location>
</feature>
<keyword evidence="12" id="KW-1185">Reference proteome</keyword>
<evidence type="ECO:0000259" key="10">
    <source>
        <dbReference type="Pfam" id="PF00697"/>
    </source>
</evidence>
<dbReference type="CDD" id="cd00405">
    <property type="entry name" value="PRAI"/>
    <property type="match status" value="1"/>
</dbReference>
<evidence type="ECO:0000256" key="6">
    <source>
        <dbReference type="ARBA" id="ARBA00022822"/>
    </source>
</evidence>
<evidence type="ECO:0000256" key="4">
    <source>
        <dbReference type="ARBA" id="ARBA00022272"/>
    </source>
</evidence>
<evidence type="ECO:0000313" key="11">
    <source>
        <dbReference type="EMBL" id="EFO81789.1"/>
    </source>
</evidence>
<protein>
    <recommendedName>
        <fullName evidence="4 9">N-(5'-phosphoribosyl)anthranilate isomerase</fullName>
        <shortName evidence="9">PRAI</shortName>
        <ecNumber evidence="3 9">5.3.1.24</ecNumber>
    </recommendedName>
</protein>
<sequence length="205" mass="21774">MQIKICGLRSIEHALAAAEAGADMVGLVFAPSRRQVQLEEAAQMVAALRRSPPPHPQVVGLFVNASVATINAVITTVGLDLVQLSGDEVLVEMAGIERPVLKSIRMDGSMGEAAWIGSGMRLLVDAHVNGAYGGTGIRADWRRAADMAREHPLILAGGLDADNVAEAIRQVQPWGVDVSSGVEEDGVKSRTKIHAFIRAAREALR</sequence>
<keyword evidence="6 9" id="KW-0822">Tryptophan biosynthesis</keyword>
<dbReference type="PANTHER" id="PTHR42894:SF1">
    <property type="entry name" value="N-(5'-PHOSPHORIBOSYL)ANTHRANILATE ISOMERASE"/>
    <property type="match status" value="1"/>
</dbReference>
<dbReference type="EMBL" id="ADVR01000005">
    <property type="protein sequence ID" value="EFO81789.1"/>
    <property type="molecule type" value="Genomic_DNA"/>
</dbReference>
<dbReference type="HAMAP" id="MF_00135">
    <property type="entry name" value="PRAI"/>
    <property type="match status" value="1"/>
</dbReference>
<name>E1IAL5_9CHLR</name>
<dbReference type="UniPathway" id="UPA00035">
    <property type="reaction ID" value="UER00042"/>
</dbReference>
<evidence type="ECO:0000256" key="5">
    <source>
        <dbReference type="ARBA" id="ARBA00022605"/>
    </source>
</evidence>
<dbReference type="GO" id="GO:0004640">
    <property type="term" value="F:phosphoribosylanthranilate isomerase activity"/>
    <property type="evidence" value="ECO:0007669"/>
    <property type="project" value="UniProtKB-UniRule"/>
</dbReference>
<dbReference type="GO" id="GO:0000162">
    <property type="term" value="P:L-tryptophan biosynthetic process"/>
    <property type="evidence" value="ECO:0007669"/>
    <property type="project" value="UniProtKB-UniRule"/>
</dbReference>
<dbReference type="InterPro" id="IPR044643">
    <property type="entry name" value="TrpF_fam"/>
</dbReference>
<dbReference type="InterPro" id="IPR001240">
    <property type="entry name" value="PRAI_dom"/>
</dbReference>
<evidence type="ECO:0000256" key="9">
    <source>
        <dbReference type="HAMAP-Rule" id="MF_00135"/>
    </source>
</evidence>
<dbReference type="OrthoDB" id="9786954at2"/>